<evidence type="ECO:0000256" key="5">
    <source>
        <dbReference type="ARBA" id="ARBA00023319"/>
    </source>
</evidence>
<feature type="domain" description="Ig-like" evidence="8">
    <location>
        <begin position="29"/>
        <end position="130"/>
    </location>
</feature>
<keyword evidence="5" id="KW-0393">Immunoglobulin domain</keyword>
<dbReference type="InterPro" id="IPR051275">
    <property type="entry name" value="Cell_adhesion_signaling"/>
</dbReference>
<gene>
    <name evidence="9" type="primary">BSG</name>
    <name evidence="9" type="ORF">GZH46_01791</name>
</gene>
<dbReference type="EMBL" id="JAIFTH010000377">
    <property type="protein sequence ID" value="KAG9509679.1"/>
    <property type="molecule type" value="Genomic_DNA"/>
</dbReference>
<evidence type="ECO:0000313" key="10">
    <source>
        <dbReference type="Proteomes" id="UP000825002"/>
    </source>
</evidence>
<dbReference type="CDD" id="cd00096">
    <property type="entry name" value="Ig"/>
    <property type="match status" value="1"/>
</dbReference>
<dbReference type="InterPro" id="IPR003599">
    <property type="entry name" value="Ig_sub"/>
</dbReference>
<dbReference type="Proteomes" id="UP000825002">
    <property type="component" value="Unassembled WGS sequence"/>
</dbReference>
<evidence type="ECO:0000256" key="7">
    <source>
        <dbReference type="SAM" id="SignalP"/>
    </source>
</evidence>
<evidence type="ECO:0000256" key="2">
    <source>
        <dbReference type="ARBA" id="ARBA00023136"/>
    </source>
</evidence>
<keyword evidence="6" id="KW-0812">Transmembrane</keyword>
<dbReference type="InterPro" id="IPR036179">
    <property type="entry name" value="Ig-like_dom_sf"/>
</dbReference>
<dbReference type="Pfam" id="PF07679">
    <property type="entry name" value="I-set"/>
    <property type="match status" value="1"/>
</dbReference>
<dbReference type="Gene3D" id="2.60.40.10">
    <property type="entry name" value="Immunoglobulins"/>
    <property type="match status" value="2"/>
</dbReference>
<keyword evidence="2 6" id="KW-0472">Membrane</keyword>
<keyword evidence="4" id="KW-0325">Glycoprotein</keyword>
<dbReference type="PROSITE" id="PS50835">
    <property type="entry name" value="IG_LIKE"/>
    <property type="match status" value="2"/>
</dbReference>
<dbReference type="InterPro" id="IPR007110">
    <property type="entry name" value="Ig-like_dom"/>
</dbReference>
<keyword evidence="3" id="KW-1015">Disulfide bond</keyword>
<comment type="caution">
    <text evidence="9">The sequence shown here is derived from an EMBL/GenBank/DDBJ whole genome shotgun (WGS) entry which is preliminary data.</text>
</comment>
<reference evidence="9 10" key="1">
    <citation type="submission" date="2020-10" db="EMBL/GenBank/DDBJ databases">
        <authorList>
            <person name="Klimov P.B."/>
            <person name="Dyachkov S.M."/>
            <person name="Chetverikov P.E."/>
        </authorList>
    </citation>
    <scope>NUCLEOTIDE SEQUENCE [LARGE SCALE GENOMIC DNA]</scope>
    <source>
        <strain evidence="9">BMOC 18-1129-001#AD2665</strain>
        <tissue evidence="9">Entire mites</tissue>
    </source>
</reference>
<dbReference type="InterPro" id="IPR013783">
    <property type="entry name" value="Ig-like_fold"/>
</dbReference>
<dbReference type="SMART" id="SM00409">
    <property type="entry name" value="IG"/>
    <property type="match status" value="2"/>
</dbReference>
<dbReference type="PANTHER" id="PTHR11640">
    <property type="entry name" value="NEPHRIN"/>
    <property type="match status" value="1"/>
</dbReference>
<sequence length="289" mass="32984">MLLSFDAMIFFTTIALVLLTIALNSGASANIVIQPADRVVLIPGHALSLRCNVADYPQTQFRWYRIKQPGTVDQQQQSQQEEELLPDDDRFVIHNNNIIIKSPTMNDVGDYFCRVWPEDQPGIERQKMVSVRAKPFIHDFDIETSTGLSAVLTEGQKLVLNCNVHDQSQNLEIQWFKSKFSDDDTEMQQISLGDSHIRIEEVNATSKTLIIDSIKMEDRRYYKCQVGNGVTENNKIILIRVRDKIIALWPAIGIITELVILFSVIFITENRKVEPDFDDGSGRKVIQQM</sequence>
<keyword evidence="7" id="KW-0732">Signal</keyword>
<organism evidence="9 10">
    <name type="scientific">Fragariocoptes setiger</name>
    <dbReference type="NCBI Taxonomy" id="1670756"/>
    <lineage>
        <taxon>Eukaryota</taxon>
        <taxon>Metazoa</taxon>
        <taxon>Ecdysozoa</taxon>
        <taxon>Arthropoda</taxon>
        <taxon>Chelicerata</taxon>
        <taxon>Arachnida</taxon>
        <taxon>Acari</taxon>
        <taxon>Acariformes</taxon>
        <taxon>Trombidiformes</taxon>
        <taxon>Prostigmata</taxon>
        <taxon>Eupodina</taxon>
        <taxon>Eriophyoidea</taxon>
        <taxon>Phytoptidae</taxon>
        <taxon>Fragariocoptes</taxon>
    </lineage>
</organism>
<comment type="subcellular location">
    <subcellularLocation>
        <location evidence="1">Membrane</location>
        <topology evidence="1">Single-pass type I membrane protein</topology>
    </subcellularLocation>
</comment>
<feature type="signal peptide" evidence="7">
    <location>
        <begin position="1"/>
        <end position="29"/>
    </location>
</feature>
<dbReference type="PANTHER" id="PTHR11640:SF164">
    <property type="entry name" value="MAM DOMAIN-CONTAINING GLYCOSYLPHOSPHATIDYLINOSITOL ANCHOR PROTEIN 1"/>
    <property type="match status" value="1"/>
</dbReference>
<keyword evidence="10" id="KW-1185">Reference proteome</keyword>
<keyword evidence="6" id="KW-1133">Transmembrane helix</keyword>
<dbReference type="Pfam" id="PF13927">
    <property type="entry name" value="Ig_3"/>
    <property type="match status" value="1"/>
</dbReference>
<feature type="transmembrane region" description="Helical" evidence="6">
    <location>
        <begin position="246"/>
        <end position="267"/>
    </location>
</feature>
<evidence type="ECO:0000259" key="8">
    <source>
        <dbReference type="PROSITE" id="PS50835"/>
    </source>
</evidence>
<dbReference type="SUPFAM" id="SSF48726">
    <property type="entry name" value="Immunoglobulin"/>
    <property type="match status" value="2"/>
</dbReference>
<evidence type="ECO:0000256" key="1">
    <source>
        <dbReference type="ARBA" id="ARBA00004479"/>
    </source>
</evidence>
<feature type="domain" description="Ig-like" evidence="8">
    <location>
        <begin position="135"/>
        <end position="237"/>
    </location>
</feature>
<evidence type="ECO:0000256" key="4">
    <source>
        <dbReference type="ARBA" id="ARBA00023180"/>
    </source>
</evidence>
<name>A0ABQ7S8B5_9ACAR</name>
<dbReference type="SMART" id="SM00408">
    <property type="entry name" value="IGc2"/>
    <property type="match status" value="2"/>
</dbReference>
<dbReference type="InterPro" id="IPR013098">
    <property type="entry name" value="Ig_I-set"/>
</dbReference>
<evidence type="ECO:0000256" key="3">
    <source>
        <dbReference type="ARBA" id="ARBA00023157"/>
    </source>
</evidence>
<protein>
    <submittedName>
        <fullName evidence="9">Basigin</fullName>
    </submittedName>
</protein>
<feature type="chain" id="PRO_5045950392" evidence="7">
    <location>
        <begin position="30"/>
        <end position="289"/>
    </location>
</feature>
<evidence type="ECO:0000313" key="9">
    <source>
        <dbReference type="EMBL" id="KAG9509679.1"/>
    </source>
</evidence>
<accession>A0ABQ7S8B5</accession>
<dbReference type="InterPro" id="IPR003598">
    <property type="entry name" value="Ig_sub2"/>
</dbReference>
<proteinExistence type="predicted"/>
<evidence type="ECO:0000256" key="6">
    <source>
        <dbReference type="SAM" id="Phobius"/>
    </source>
</evidence>